<dbReference type="Pfam" id="PF02463">
    <property type="entry name" value="SMC_N"/>
    <property type="match status" value="1"/>
</dbReference>
<evidence type="ECO:0000313" key="13">
    <source>
        <dbReference type="Proteomes" id="UP000886841"/>
    </source>
</evidence>
<keyword evidence="4" id="KW-0547">Nucleotide-binding</keyword>
<dbReference type="NCBIfam" id="TIGR00634">
    <property type="entry name" value="recN"/>
    <property type="match status" value="1"/>
</dbReference>
<feature type="coiled-coil region" evidence="10">
    <location>
        <begin position="309"/>
        <end position="371"/>
    </location>
</feature>
<dbReference type="GO" id="GO:0005524">
    <property type="term" value="F:ATP binding"/>
    <property type="evidence" value="ECO:0007669"/>
    <property type="project" value="UniProtKB-KW"/>
</dbReference>
<keyword evidence="7 9" id="KW-0234">DNA repair</keyword>
<comment type="caution">
    <text evidence="12">The sequence shown here is derived from an EMBL/GenBank/DDBJ whole genome shotgun (WGS) entry which is preliminary data.</text>
</comment>
<keyword evidence="6" id="KW-0067">ATP-binding</keyword>
<comment type="similarity">
    <text evidence="2 9">Belongs to the RecN family.</text>
</comment>
<dbReference type="InterPro" id="IPR004604">
    <property type="entry name" value="DNA_recomb/repair_RecN"/>
</dbReference>
<dbReference type="AlphaFoldDB" id="A0A9D1EJJ0"/>
<evidence type="ECO:0000256" key="6">
    <source>
        <dbReference type="ARBA" id="ARBA00022840"/>
    </source>
</evidence>
<reference evidence="12" key="1">
    <citation type="submission" date="2020-10" db="EMBL/GenBank/DDBJ databases">
        <authorList>
            <person name="Gilroy R."/>
        </authorList>
    </citation>
    <scope>NUCLEOTIDE SEQUENCE</scope>
    <source>
        <strain evidence="12">ChiSxjej1B13-7041</strain>
    </source>
</reference>
<evidence type="ECO:0000256" key="2">
    <source>
        <dbReference type="ARBA" id="ARBA00009441"/>
    </source>
</evidence>
<evidence type="ECO:0000259" key="11">
    <source>
        <dbReference type="Pfam" id="PF02463"/>
    </source>
</evidence>
<organism evidence="12 13">
    <name type="scientific">Candidatus Egerieimonas intestinavium</name>
    <dbReference type="NCBI Taxonomy" id="2840777"/>
    <lineage>
        <taxon>Bacteria</taxon>
        <taxon>Bacillati</taxon>
        <taxon>Bacillota</taxon>
        <taxon>Clostridia</taxon>
        <taxon>Lachnospirales</taxon>
        <taxon>Lachnospiraceae</taxon>
        <taxon>Lachnospiraceae incertae sedis</taxon>
        <taxon>Candidatus Egerieimonas</taxon>
    </lineage>
</organism>
<dbReference type="InterPro" id="IPR003395">
    <property type="entry name" value="RecF/RecN/SMC_N"/>
</dbReference>
<reference evidence="12" key="2">
    <citation type="journal article" date="2021" name="PeerJ">
        <title>Extensive microbial diversity within the chicken gut microbiome revealed by metagenomics and culture.</title>
        <authorList>
            <person name="Gilroy R."/>
            <person name="Ravi A."/>
            <person name="Getino M."/>
            <person name="Pursley I."/>
            <person name="Horton D.L."/>
            <person name="Alikhan N.F."/>
            <person name="Baker D."/>
            <person name="Gharbi K."/>
            <person name="Hall N."/>
            <person name="Watson M."/>
            <person name="Adriaenssens E.M."/>
            <person name="Foster-Nyarko E."/>
            <person name="Jarju S."/>
            <person name="Secka A."/>
            <person name="Antonio M."/>
            <person name="Oren A."/>
            <person name="Chaudhuri R.R."/>
            <person name="La Ragione R."/>
            <person name="Hildebrand F."/>
            <person name="Pallen M.J."/>
        </authorList>
    </citation>
    <scope>NUCLEOTIDE SEQUENCE</scope>
    <source>
        <strain evidence="12">ChiSxjej1B13-7041</strain>
    </source>
</reference>
<dbReference type="EMBL" id="DVHU01000060">
    <property type="protein sequence ID" value="HIR93090.1"/>
    <property type="molecule type" value="Genomic_DNA"/>
</dbReference>
<evidence type="ECO:0000256" key="10">
    <source>
        <dbReference type="SAM" id="Coils"/>
    </source>
</evidence>
<keyword evidence="10" id="KW-0175">Coiled coil</keyword>
<evidence type="ECO:0000313" key="12">
    <source>
        <dbReference type="EMBL" id="HIR93090.1"/>
    </source>
</evidence>
<dbReference type="GO" id="GO:0009432">
    <property type="term" value="P:SOS response"/>
    <property type="evidence" value="ECO:0007669"/>
    <property type="project" value="TreeGrafter"/>
</dbReference>
<name>A0A9D1EJJ0_9FIRM</name>
<dbReference type="SUPFAM" id="SSF52540">
    <property type="entry name" value="P-loop containing nucleoside triphosphate hydrolases"/>
    <property type="match status" value="1"/>
</dbReference>
<protein>
    <recommendedName>
        <fullName evidence="3 9">DNA repair protein RecN</fullName>
    </recommendedName>
    <alternativeName>
        <fullName evidence="8 9">Recombination protein N</fullName>
    </alternativeName>
</protein>
<dbReference type="GO" id="GO:0006310">
    <property type="term" value="P:DNA recombination"/>
    <property type="evidence" value="ECO:0007669"/>
    <property type="project" value="InterPro"/>
</dbReference>
<dbReference type="FunFam" id="3.40.50.300:FF:000356">
    <property type="entry name" value="DNA repair protein RecN"/>
    <property type="match status" value="1"/>
</dbReference>
<evidence type="ECO:0000256" key="5">
    <source>
        <dbReference type="ARBA" id="ARBA00022763"/>
    </source>
</evidence>
<dbReference type="CDD" id="cd03241">
    <property type="entry name" value="ABC_RecN"/>
    <property type="match status" value="2"/>
</dbReference>
<dbReference type="PANTHER" id="PTHR11059:SF0">
    <property type="entry name" value="DNA REPAIR PROTEIN RECN"/>
    <property type="match status" value="1"/>
</dbReference>
<evidence type="ECO:0000256" key="9">
    <source>
        <dbReference type="PIRNR" id="PIRNR003128"/>
    </source>
</evidence>
<gene>
    <name evidence="12" type="primary">recN</name>
    <name evidence="12" type="ORF">IAB98_06700</name>
</gene>
<dbReference type="Proteomes" id="UP000886841">
    <property type="component" value="Unassembled WGS sequence"/>
</dbReference>
<evidence type="ECO:0000256" key="8">
    <source>
        <dbReference type="ARBA" id="ARBA00033408"/>
    </source>
</evidence>
<evidence type="ECO:0000256" key="1">
    <source>
        <dbReference type="ARBA" id="ARBA00003618"/>
    </source>
</evidence>
<evidence type="ECO:0000256" key="3">
    <source>
        <dbReference type="ARBA" id="ARBA00021315"/>
    </source>
</evidence>
<feature type="domain" description="RecF/RecN/SMC N-terminal" evidence="11">
    <location>
        <begin position="3"/>
        <end position="507"/>
    </location>
</feature>
<accession>A0A9D1EJJ0</accession>
<dbReference type="PANTHER" id="PTHR11059">
    <property type="entry name" value="DNA REPAIR PROTEIN RECN"/>
    <property type="match status" value="1"/>
</dbReference>
<dbReference type="GO" id="GO:0006281">
    <property type="term" value="P:DNA repair"/>
    <property type="evidence" value="ECO:0007669"/>
    <property type="project" value="UniProtKB-KW"/>
</dbReference>
<keyword evidence="5 9" id="KW-0227">DNA damage</keyword>
<evidence type="ECO:0000256" key="4">
    <source>
        <dbReference type="ARBA" id="ARBA00022741"/>
    </source>
</evidence>
<dbReference type="PIRSF" id="PIRSF003128">
    <property type="entry name" value="RecN"/>
    <property type="match status" value="1"/>
</dbReference>
<dbReference type="InterPro" id="IPR027417">
    <property type="entry name" value="P-loop_NTPase"/>
</dbReference>
<evidence type="ECO:0000256" key="7">
    <source>
        <dbReference type="ARBA" id="ARBA00023204"/>
    </source>
</evidence>
<comment type="function">
    <text evidence="1 9">May be involved in recombinational repair of damaged DNA.</text>
</comment>
<sequence>MLASLHVKNLALIDEIEVDFTRGLNILTGETGAGKSLLLGSVNLALGKKMPREIIREGASYALVELIFQVDTPQTLQALEELDIYPEEGQVVISRRITEGRSSSRINGETCTAARVKAAASLLLDIHGQHEHQSLLYPENQMGILDAYGKVQIASVLEEAEKAYDSYQKKKRELQGCQMDEEQRRREMDFLSFEIDEIREADLQPGEDEELESQYRLLLNSQKIQESLREAHQATGYESGDGAGEQVGRALRELSRVSELDGKLSELAALLSDVDSLLNDFNRELSGCMADFTFSEENFYQTEQRLDLINRLKAKYGNSIEEIKAYEKAQEKKLEQLQNLEEHREELEREAEEAKAKLKKICDKLRQLRISYGERMEKEIVQSLRELNFLDVRFKIQVRELDHFTRKGSEEVEFFISTNPGEPLRPLAKVASGGELSRIMLAIKAMLADKDEIETLIFDEIDTGISGRTAQRVSEKMVQIGRSRQVICITHLAQIAAMADTHFLIEKNVEKGETKTRIYSLKEEESVAELARILGGARITENTMESAQEMKELARIHKNASVKT</sequence>
<dbReference type="Gene3D" id="3.40.50.300">
    <property type="entry name" value="P-loop containing nucleotide triphosphate hydrolases"/>
    <property type="match status" value="2"/>
</dbReference>
<proteinExistence type="inferred from homology"/>
<feature type="coiled-coil region" evidence="10">
    <location>
        <begin position="150"/>
        <end position="177"/>
    </location>
</feature>
<dbReference type="GO" id="GO:0043590">
    <property type="term" value="C:bacterial nucleoid"/>
    <property type="evidence" value="ECO:0007669"/>
    <property type="project" value="TreeGrafter"/>
</dbReference>